<dbReference type="GO" id="GO:0006508">
    <property type="term" value="P:proteolysis"/>
    <property type="evidence" value="ECO:0007669"/>
    <property type="project" value="InterPro"/>
</dbReference>
<accession>A0A0J7KGZ0</accession>
<sequence length="353" mass="38337">MCVEDGTFLHILSESLRAIMSEALAKQMLLQRSIERSLDNFKKIGRNNLTAAKIRSRISSLKDLWNPYQEGHAILIKTTPTSAKATLEYFKDEQFEATEDVYNTTMDFMADCLEELEPVECKSKYTCRSCSKKHHTMLHADSDSGSNSSAVTPRTSQPSQSAASQVEINSLLASATPGVRSQIFLATAWVKVKVASGHALTVRALLDQGSEATFISEHLAQSLRAKRIRMPISISAVGGIHVGTVRHAASIIISPRDSDTPSLSTTALILNSLTSYAPKRVTDISSLAHLSDLAWADADPTSSDPIHIIIGADIYNDLIYEGVRKGKIGQPVAQNSAFGWVIFGPLTSTSDSS</sequence>
<dbReference type="EMBL" id="LBMM01007680">
    <property type="protein sequence ID" value="KMQ89514.1"/>
    <property type="molecule type" value="Genomic_DNA"/>
</dbReference>
<dbReference type="AlphaFoldDB" id="A0A0J7KGZ0"/>
<proteinExistence type="predicted"/>
<keyword evidence="4" id="KW-1185">Reference proteome</keyword>
<evidence type="ECO:0000313" key="4">
    <source>
        <dbReference type="Proteomes" id="UP000036403"/>
    </source>
</evidence>
<dbReference type="InterPro" id="IPR001995">
    <property type="entry name" value="Peptidase_A2_cat"/>
</dbReference>
<dbReference type="STRING" id="67767.A0A0J7KGZ0"/>
<feature type="region of interest" description="Disordered" evidence="1">
    <location>
        <begin position="137"/>
        <end position="163"/>
    </location>
</feature>
<protein>
    <recommendedName>
        <fullName evidence="2">Peptidase A2 domain-containing protein</fullName>
    </recommendedName>
</protein>
<feature type="domain" description="Peptidase A2" evidence="2">
    <location>
        <begin position="202"/>
        <end position="239"/>
    </location>
</feature>
<dbReference type="PaxDb" id="67767-A0A0J7KGZ0"/>
<organism evidence="3 4">
    <name type="scientific">Lasius niger</name>
    <name type="common">Black garden ant</name>
    <dbReference type="NCBI Taxonomy" id="67767"/>
    <lineage>
        <taxon>Eukaryota</taxon>
        <taxon>Metazoa</taxon>
        <taxon>Ecdysozoa</taxon>
        <taxon>Arthropoda</taxon>
        <taxon>Hexapoda</taxon>
        <taxon>Insecta</taxon>
        <taxon>Pterygota</taxon>
        <taxon>Neoptera</taxon>
        <taxon>Endopterygota</taxon>
        <taxon>Hymenoptera</taxon>
        <taxon>Apocrita</taxon>
        <taxon>Aculeata</taxon>
        <taxon>Formicoidea</taxon>
        <taxon>Formicidae</taxon>
        <taxon>Formicinae</taxon>
        <taxon>Lasius</taxon>
        <taxon>Lasius</taxon>
    </lineage>
</organism>
<name>A0A0J7KGZ0_LASNI</name>
<dbReference type="PROSITE" id="PS50175">
    <property type="entry name" value="ASP_PROT_RETROV"/>
    <property type="match status" value="1"/>
</dbReference>
<gene>
    <name evidence="3" type="ORF">RF55_10851</name>
</gene>
<dbReference type="PANTHER" id="PTHR47331:SF1">
    <property type="entry name" value="GAG-LIKE PROTEIN"/>
    <property type="match status" value="1"/>
</dbReference>
<evidence type="ECO:0000256" key="1">
    <source>
        <dbReference type="SAM" id="MobiDB-lite"/>
    </source>
</evidence>
<dbReference type="GO" id="GO:0004190">
    <property type="term" value="F:aspartic-type endopeptidase activity"/>
    <property type="evidence" value="ECO:0007669"/>
    <property type="project" value="InterPro"/>
</dbReference>
<dbReference type="OrthoDB" id="7994850at2759"/>
<evidence type="ECO:0000259" key="2">
    <source>
        <dbReference type="PROSITE" id="PS50175"/>
    </source>
</evidence>
<comment type="caution">
    <text evidence="3">The sequence shown here is derived from an EMBL/GenBank/DDBJ whole genome shotgun (WGS) entry which is preliminary data.</text>
</comment>
<feature type="compositionally biased region" description="Polar residues" evidence="1">
    <location>
        <begin position="143"/>
        <end position="163"/>
    </location>
</feature>
<dbReference type="PANTHER" id="PTHR47331">
    <property type="entry name" value="PHD-TYPE DOMAIN-CONTAINING PROTEIN"/>
    <property type="match status" value="1"/>
</dbReference>
<evidence type="ECO:0000313" key="3">
    <source>
        <dbReference type="EMBL" id="KMQ89514.1"/>
    </source>
</evidence>
<reference evidence="3 4" key="1">
    <citation type="submission" date="2015-04" db="EMBL/GenBank/DDBJ databases">
        <title>Lasius niger genome sequencing.</title>
        <authorList>
            <person name="Konorov E.A."/>
            <person name="Nikitin M.A."/>
            <person name="Kirill M.V."/>
            <person name="Chang P."/>
        </authorList>
    </citation>
    <scope>NUCLEOTIDE SEQUENCE [LARGE SCALE GENOMIC DNA]</scope>
    <source>
        <tissue evidence="3">Whole</tissue>
    </source>
</reference>
<dbReference type="Proteomes" id="UP000036403">
    <property type="component" value="Unassembled WGS sequence"/>
</dbReference>